<feature type="domain" description="DED" evidence="3">
    <location>
        <begin position="5"/>
        <end position="84"/>
    </location>
</feature>
<feature type="domain" description="DED" evidence="3">
    <location>
        <begin position="91"/>
        <end position="170"/>
    </location>
</feature>
<keyword evidence="5" id="KW-1185">Reference proteome</keyword>
<keyword evidence="1" id="KW-0053">Apoptosis</keyword>
<evidence type="ECO:0000313" key="5">
    <source>
        <dbReference type="Proteomes" id="UP001159427"/>
    </source>
</evidence>
<comment type="caution">
    <text evidence="4">The sequence shown here is derived from an EMBL/GenBank/DDBJ whole genome shotgun (WGS) entry which is preliminary data.</text>
</comment>
<evidence type="ECO:0000259" key="3">
    <source>
        <dbReference type="PROSITE" id="PS50168"/>
    </source>
</evidence>
<evidence type="ECO:0000313" key="4">
    <source>
        <dbReference type="EMBL" id="CAH3029936.1"/>
    </source>
</evidence>
<dbReference type="InterPro" id="IPR001875">
    <property type="entry name" value="DED_dom"/>
</dbReference>
<name>A0ABN8MJP3_9CNID</name>
<gene>
    <name evidence="4" type="ORF">PEVE_00037121</name>
</gene>
<protein>
    <recommendedName>
        <fullName evidence="3">DED domain-containing protein</fullName>
    </recommendedName>
</protein>
<evidence type="ECO:0000256" key="1">
    <source>
        <dbReference type="ARBA" id="ARBA00022703"/>
    </source>
</evidence>
<reference evidence="4 5" key="1">
    <citation type="submission" date="2022-05" db="EMBL/GenBank/DDBJ databases">
        <authorList>
            <consortium name="Genoscope - CEA"/>
            <person name="William W."/>
        </authorList>
    </citation>
    <scope>NUCLEOTIDE SEQUENCE [LARGE SCALE GENOMIC DNA]</scope>
</reference>
<dbReference type="Proteomes" id="UP001159427">
    <property type="component" value="Unassembled WGS sequence"/>
</dbReference>
<accession>A0ABN8MJP3</accession>
<proteinExistence type="predicted"/>
<dbReference type="PANTHER" id="PTHR48169:SF7">
    <property type="entry name" value="CASPASE 10"/>
    <property type="match status" value="1"/>
</dbReference>
<feature type="region of interest" description="Disordered" evidence="2">
    <location>
        <begin position="356"/>
        <end position="380"/>
    </location>
</feature>
<organism evidence="4 5">
    <name type="scientific">Porites evermanni</name>
    <dbReference type="NCBI Taxonomy" id="104178"/>
    <lineage>
        <taxon>Eukaryota</taxon>
        <taxon>Metazoa</taxon>
        <taxon>Cnidaria</taxon>
        <taxon>Anthozoa</taxon>
        <taxon>Hexacorallia</taxon>
        <taxon>Scleractinia</taxon>
        <taxon>Fungiina</taxon>
        <taxon>Poritidae</taxon>
        <taxon>Porites</taxon>
    </lineage>
</organism>
<dbReference type="PANTHER" id="PTHR48169">
    <property type="entry name" value="DED DOMAIN-CONTAINING PROTEIN"/>
    <property type="match status" value="1"/>
</dbReference>
<dbReference type="InterPro" id="IPR049341">
    <property type="entry name" value="TRADD-like_N"/>
</dbReference>
<dbReference type="Gene3D" id="1.10.533.10">
    <property type="entry name" value="Death Domain, Fas"/>
    <property type="match status" value="2"/>
</dbReference>
<sequence>MSAIEYNNLLFKISERLNELNVGRQLLVMFRGKVAPRDEENMQDVFPLFVELEQNGFLGADKLNILKDLLKGLEEWSLFGNVKSFESKRKEYNSLLERIIHVLDELDCLEQLVAICNDRIPEEKHSSIQDVRSLFQELENNDSLGIDHLEVLKEILTRQEKTDLLREVEEFEDGKNQEEEFEWRKAQAAAIASSASSNLAGVLNIKTLFKVAAGGTIIASAYQLLRRGCTYDQFVTAVNTCVLPAGVKLMQIAEGSVILKVQAENISALNTLWCLYTDGALKESLQALFFIDELRELIGEEQVEVIVTIDEEEYDKAREELMREAQGPVVQMEEWQEKVAYIQSYLAQTKDIDTQSFTKETSDSGISRSHAVPSELGGPEEASDSIFNLCLKDLDSTVTEELARRLRNDLTSLRQFCKAFGLDPEKLNPNRLQRISELFPDTPIKLLRDVFEELQLNDLVEFLEKVKPRTLLPSVPLEEVRKFLNATERPTKFYSQAEVLIIAYTDKTDSVDACFENIGSFFEDLFYIQRAR</sequence>
<dbReference type="InterPro" id="IPR011029">
    <property type="entry name" value="DEATH-like_dom_sf"/>
</dbReference>
<evidence type="ECO:0000256" key="2">
    <source>
        <dbReference type="SAM" id="MobiDB-lite"/>
    </source>
</evidence>
<dbReference type="Pfam" id="PF01335">
    <property type="entry name" value="DED"/>
    <property type="match status" value="2"/>
</dbReference>
<dbReference type="Pfam" id="PF20694">
    <property type="entry name" value="TRADD-like_N"/>
    <property type="match status" value="1"/>
</dbReference>
<dbReference type="PROSITE" id="PS50168">
    <property type="entry name" value="DED"/>
    <property type="match status" value="2"/>
</dbReference>
<dbReference type="EMBL" id="CALNXI010000601">
    <property type="protein sequence ID" value="CAH3029936.1"/>
    <property type="molecule type" value="Genomic_DNA"/>
</dbReference>
<dbReference type="SMART" id="SM00031">
    <property type="entry name" value="DED"/>
    <property type="match status" value="2"/>
</dbReference>
<feature type="compositionally biased region" description="Polar residues" evidence="2">
    <location>
        <begin position="356"/>
        <end position="367"/>
    </location>
</feature>
<dbReference type="SUPFAM" id="SSF47986">
    <property type="entry name" value="DEATH domain"/>
    <property type="match status" value="2"/>
</dbReference>